<accession>A0ABS5ZB86</accession>
<protein>
    <submittedName>
        <fullName evidence="2">Uncharacterized protein</fullName>
    </submittedName>
</protein>
<reference evidence="2 3" key="1">
    <citation type="submission" date="2021-04" db="EMBL/GenBank/DDBJ databases">
        <authorList>
            <person name="Pira H."/>
            <person name="Risdian C."/>
            <person name="Wink J."/>
        </authorList>
    </citation>
    <scope>NUCLEOTIDE SEQUENCE [LARGE SCALE GENOMIC DNA]</scope>
    <source>
        <strain evidence="2 3">WH53</strain>
    </source>
</reference>
<dbReference type="Proteomes" id="UP000690515">
    <property type="component" value="Unassembled WGS sequence"/>
</dbReference>
<dbReference type="RefSeq" id="WP_215818677.1">
    <property type="nucleotide sequence ID" value="NZ_JAGSOY010000007.1"/>
</dbReference>
<proteinExistence type="predicted"/>
<name>A0ABS5ZB86_9GAMM</name>
<sequence>MAAFNLRKLDLNLLTVLEQLLDCRHVSQAASAPQYESTCSKPSVGSFT</sequence>
<dbReference type="EMBL" id="JAGSOY010000007">
    <property type="protein sequence ID" value="MBU2710505.1"/>
    <property type="molecule type" value="Genomic_DNA"/>
</dbReference>
<evidence type="ECO:0000313" key="3">
    <source>
        <dbReference type="Proteomes" id="UP000690515"/>
    </source>
</evidence>
<keyword evidence="3" id="KW-1185">Reference proteome</keyword>
<evidence type="ECO:0000256" key="1">
    <source>
        <dbReference type="SAM" id="MobiDB-lite"/>
    </source>
</evidence>
<comment type="caution">
    <text evidence="2">The sequence shown here is derived from an EMBL/GenBank/DDBJ whole genome shotgun (WGS) entry which is preliminary data.</text>
</comment>
<feature type="region of interest" description="Disordered" evidence="1">
    <location>
        <begin position="29"/>
        <end position="48"/>
    </location>
</feature>
<evidence type="ECO:0000313" key="2">
    <source>
        <dbReference type="EMBL" id="MBU2710505.1"/>
    </source>
</evidence>
<gene>
    <name evidence="2" type="ORF">KCG35_05495</name>
</gene>
<organism evidence="2 3">
    <name type="scientific">Zooshikella harenae</name>
    <dbReference type="NCBI Taxonomy" id="2827238"/>
    <lineage>
        <taxon>Bacteria</taxon>
        <taxon>Pseudomonadati</taxon>
        <taxon>Pseudomonadota</taxon>
        <taxon>Gammaproteobacteria</taxon>
        <taxon>Oceanospirillales</taxon>
        <taxon>Zooshikellaceae</taxon>
        <taxon>Zooshikella</taxon>
    </lineage>
</organism>